<evidence type="ECO:0000256" key="1">
    <source>
        <dbReference type="ARBA" id="ARBA00001957"/>
    </source>
</evidence>
<protein>
    <submittedName>
        <fullName evidence="6">Putative non-ribosomal peptide synthetase</fullName>
    </submittedName>
</protein>
<dbReference type="SUPFAM" id="SSF47336">
    <property type="entry name" value="ACP-like"/>
    <property type="match status" value="1"/>
</dbReference>
<dbReference type="Gene3D" id="3.30.559.30">
    <property type="entry name" value="Nonribosomal peptide synthetase, condensation domain"/>
    <property type="match status" value="1"/>
</dbReference>
<proteinExistence type="predicted"/>
<dbReference type="SUPFAM" id="SSF52777">
    <property type="entry name" value="CoA-dependent acyltransferases"/>
    <property type="match status" value="2"/>
</dbReference>
<dbReference type="InterPro" id="IPR045851">
    <property type="entry name" value="AMP-bd_C_sf"/>
</dbReference>
<dbReference type="Gene3D" id="3.40.50.720">
    <property type="entry name" value="NAD(P)-binding Rossmann-like Domain"/>
    <property type="match status" value="1"/>
</dbReference>
<comment type="cofactor">
    <cofactor evidence="1">
        <name>pantetheine 4'-phosphate</name>
        <dbReference type="ChEBI" id="CHEBI:47942"/>
    </cofactor>
</comment>
<evidence type="ECO:0000256" key="2">
    <source>
        <dbReference type="ARBA" id="ARBA00022450"/>
    </source>
</evidence>
<evidence type="ECO:0000313" key="6">
    <source>
        <dbReference type="EMBL" id="ABI22133.1"/>
    </source>
</evidence>
<dbReference type="InterPro" id="IPR000873">
    <property type="entry name" value="AMP-dep_synth/lig_dom"/>
</dbReference>
<feature type="domain" description="Carrier" evidence="5">
    <location>
        <begin position="986"/>
        <end position="1061"/>
    </location>
</feature>
<evidence type="ECO:0000256" key="4">
    <source>
        <dbReference type="ARBA" id="ARBA00022598"/>
    </source>
</evidence>
<dbReference type="InterPro" id="IPR009081">
    <property type="entry name" value="PP-bd_ACP"/>
</dbReference>
<reference evidence="6" key="1">
    <citation type="journal article" date="2008" name="J. Bacteriol.">
        <title>Characterization of the saframycin A gene cluster from Streptomyces lavendulae NRRL 11002 revealing a nonribosomal peptide synthetase system for assembling the unusual tetrapeptidyl skeleton in an iterative manner.</title>
        <authorList>
            <person name="Li L."/>
            <person name="Deng W."/>
            <person name="Song J."/>
            <person name="Ding W."/>
            <person name="Zhao Q.F."/>
            <person name="Peng C."/>
            <person name="Song W.W."/>
            <person name="Tang G.L."/>
            <person name="Liu W."/>
        </authorList>
    </citation>
    <scope>NUCLEOTIDE SEQUENCE</scope>
    <source>
        <strain evidence="6">NRRL 11002</strain>
    </source>
</reference>
<dbReference type="Gene3D" id="3.40.50.12780">
    <property type="entry name" value="N-terminal domain of ligase-like"/>
    <property type="match status" value="1"/>
</dbReference>
<dbReference type="Pfam" id="PF00501">
    <property type="entry name" value="AMP-binding"/>
    <property type="match status" value="1"/>
</dbReference>
<dbReference type="InterPro" id="IPR013120">
    <property type="entry name" value="FAR_NAD-bd"/>
</dbReference>
<dbReference type="SMR" id="B0CN27"/>
<dbReference type="GO" id="GO:0008610">
    <property type="term" value="P:lipid biosynthetic process"/>
    <property type="evidence" value="ECO:0007669"/>
    <property type="project" value="UniProtKB-ARBA"/>
</dbReference>
<dbReference type="InterPro" id="IPR010071">
    <property type="entry name" value="AA_adenyl_dom"/>
</dbReference>
<dbReference type="Gene3D" id="1.10.1200.10">
    <property type="entry name" value="ACP-like"/>
    <property type="match status" value="1"/>
</dbReference>
<dbReference type="FunFam" id="3.40.50.12780:FF:000012">
    <property type="entry name" value="Non-ribosomal peptide synthetase"/>
    <property type="match status" value="1"/>
</dbReference>
<dbReference type="Gene3D" id="3.30.559.10">
    <property type="entry name" value="Chloramphenicol acetyltransferase-like domain"/>
    <property type="match status" value="1"/>
</dbReference>
<dbReference type="InterPro" id="IPR023213">
    <property type="entry name" value="CAT-like_dom_sf"/>
</dbReference>
<dbReference type="PROSITE" id="PS00455">
    <property type="entry name" value="AMP_BINDING"/>
    <property type="match status" value="1"/>
</dbReference>
<name>B0CN27_STRLA</name>
<dbReference type="InterPro" id="IPR042099">
    <property type="entry name" value="ANL_N_sf"/>
</dbReference>
<dbReference type="SUPFAM" id="SSF51735">
    <property type="entry name" value="NAD(P)-binding Rossmann-fold domains"/>
    <property type="match status" value="1"/>
</dbReference>
<dbReference type="EMBL" id="DQ838002">
    <property type="protein sequence ID" value="ABI22133.1"/>
    <property type="molecule type" value="Genomic_DNA"/>
</dbReference>
<dbReference type="Pfam" id="PF00550">
    <property type="entry name" value="PP-binding"/>
    <property type="match status" value="1"/>
</dbReference>
<keyword evidence="2" id="KW-0596">Phosphopantetheine</keyword>
<dbReference type="BioCyc" id="MetaCyc:MONOMER-19340"/>
<dbReference type="InterPro" id="IPR025110">
    <property type="entry name" value="AMP-bd_C"/>
</dbReference>
<dbReference type="PANTHER" id="PTHR44845">
    <property type="entry name" value="CARRIER DOMAIN-CONTAINING PROTEIN"/>
    <property type="match status" value="1"/>
</dbReference>
<dbReference type="NCBIfam" id="TIGR01733">
    <property type="entry name" value="AA-adenyl-dom"/>
    <property type="match status" value="1"/>
</dbReference>
<dbReference type="InterPro" id="IPR036736">
    <property type="entry name" value="ACP-like_sf"/>
</dbReference>
<dbReference type="Pfam" id="PF07993">
    <property type="entry name" value="NAD_binding_4"/>
    <property type="match status" value="1"/>
</dbReference>
<dbReference type="GO" id="GO:0016874">
    <property type="term" value="F:ligase activity"/>
    <property type="evidence" value="ECO:0007669"/>
    <property type="project" value="UniProtKB-KW"/>
</dbReference>
<dbReference type="NCBIfam" id="TIGR01746">
    <property type="entry name" value="Thioester-redct"/>
    <property type="match status" value="1"/>
</dbReference>
<dbReference type="InterPro" id="IPR036291">
    <property type="entry name" value="NAD(P)-bd_dom_sf"/>
</dbReference>
<dbReference type="Pfam" id="PF00668">
    <property type="entry name" value="Condensation"/>
    <property type="match status" value="1"/>
</dbReference>
<keyword evidence="3" id="KW-0597">Phosphoprotein</keyword>
<gene>
    <name evidence="6" type="primary">sfmC</name>
</gene>
<dbReference type="InterPro" id="IPR020845">
    <property type="entry name" value="AMP-binding_CS"/>
</dbReference>
<dbReference type="CDD" id="cd05930">
    <property type="entry name" value="A_NRPS"/>
    <property type="match status" value="1"/>
</dbReference>
<dbReference type="PROSITE" id="PS50075">
    <property type="entry name" value="CARRIER"/>
    <property type="match status" value="1"/>
</dbReference>
<sequence length="1485" mass="159051">MTRHEPTETFTDTLHRVLEERGAESATPLSVEQRRLWLLGGIADGSWAVVTGRYRLQGVPDAARLQLRLASLVSRHEALRSVFVQVAERPVRLVLPFAEVALRTVNAPDSTDPARADEHVRHLVEEEFSLGHGPLLRALLLRSADGGAAELVLVGHRLVLDATSLDLLVAELLGEDAPHGREGAADTAGALETTLAAERERLADPALTQAVTGRAAELALPAATEIPGYGRRPEIKGTSYASVALPLPLALAPRAAEAADWEAAVAAAWLVVLMRSQATGSAVCGVRTARGAEQAGIVGPLDGLRLVRVDDADDAPLSDLLAAVGRQLRAPAVDVPLAHLLEVAPPRRDISRTPYAQTVVRAVDAREPLGGASGTGRQIGGAASGTEYDIEVTVRLQPGLAVAQIDYDVQLYSEERVRALGNQLAAVLDAILPGGTPEVTATVVPLLDAEGARLALEAGRGERTAPDTRSLVDLVEAQVAAAPDAVALWQGDTRVTYAQLWADATRLADELAARGVRPGDRVAVWLRRGPSTVTALLAVLAAGAAFVPVDAAYPEERVRYLLSDSRPSLVVTESSVHLLGELGLPTLLLDELSGAPAAVDGARRPDRVAADTPAYLIYTSGTTGRPKGVVVRHSSVVNNIAWRQANWQLTEDDRVLHNHSFCFDPSVWAAFWPLATGAAIVLATEEQMKDPGEMITTLRDHQVTVLGGVPSLLSLLLDHRDAGTCTRVRLVLSGGEPLTDTLLESVESTWSAEVANLYGPTEATIDATGHRVPRGDRTVPVPIGRAVSNTAVHVVDAELRPVPEGVPGEIVVTGAGVAVGYHDRPALTAARFLPAPFADASDDPGATLYRTGDLGRRLPDGSVQFFGRVDDQVKIRGHRVEVSEVESVLKALAGVQDAAVVALDAGTENARLAAALVLPAGSDAPSLEDVRSALAGELPDYLVPDRFAVVDELPLTANGKTDRRGVAELLSRQAAAPVAGQDGPTEPRNALERSVAEAFASVLRLPAIDIHADFFDVGGTSLILAKLASLLGRKHDVEIPLHEFFRTPTVAGVSETIEVYRREGLAGVLGRKHAATLEGDGTLDPSISPEGLPEAEWENPRRVFLTGATGYLGLHLVEQLLRRTDAEVVTLCRARDEQHALERLKEGFALYEIDVEDQLHRISAVIGDLAEPRLGLTQEQWDDLAATVDVIYHNGALVNFVYPYSALKAANVGGTQRVLELACTTRLKAVHHVSTIDTLLATHMPRPFLENDAPLHSAVGVPAGYTGSKWVAEKVVDEARRRGIPVTVFRPGLILGHTKNGATQTIDYLLVALRGFLPMRILPDYPRIFDVIPVDYVASAIVHISRKREAIDGFYHLFNPAPVPLLTFCDWIKSYGYEFDIVPFEEGRRRALGVGPSHLLYPLVPLIKDAEAEPHRALDPKYMDEVQPALECAETLRMLAGSDIACPPTTEADAHAVMDYLVRTGFMPAPADVVHDEPSSTLEER</sequence>
<keyword evidence="4" id="KW-0436">Ligase</keyword>
<evidence type="ECO:0000256" key="3">
    <source>
        <dbReference type="ARBA" id="ARBA00022553"/>
    </source>
</evidence>
<dbReference type="Pfam" id="PF13193">
    <property type="entry name" value="AMP-binding_C"/>
    <property type="match status" value="1"/>
</dbReference>
<dbReference type="Gene3D" id="3.30.300.30">
    <property type="match status" value="1"/>
</dbReference>
<dbReference type="FunFam" id="3.40.50.980:FF:000001">
    <property type="entry name" value="Non-ribosomal peptide synthetase"/>
    <property type="match status" value="1"/>
</dbReference>
<dbReference type="SUPFAM" id="SSF56801">
    <property type="entry name" value="Acetyl-CoA synthetase-like"/>
    <property type="match status" value="1"/>
</dbReference>
<dbReference type="PANTHER" id="PTHR44845:SF6">
    <property type="entry name" value="BETA-ALANINE-ACTIVATING ENZYME"/>
    <property type="match status" value="1"/>
</dbReference>
<accession>B0CN27</accession>
<dbReference type="InterPro" id="IPR001242">
    <property type="entry name" value="Condensation_dom"/>
</dbReference>
<evidence type="ECO:0000259" key="5">
    <source>
        <dbReference type="PROSITE" id="PS50075"/>
    </source>
</evidence>
<dbReference type="CDD" id="cd05235">
    <property type="entry name" value="SDR_e1"/>
    <property type="match status" value="1"/>
</dbReference>
<dbReference type="InterPro" id="IPR010080">
    <property type="entry name" value="Thioester_reductase-like_dom"/>
</dbReference>
<organism evidence="6">
    <name type="scientific">Streptomyces lavendulae</name>
    <dbReference type="NCBI Taxonomy" id="1914"/>
    <lineage>
        <taxon>Bacteria</taxon>
        <taxon>Bacillati</taxon>
        <taxon>Actinomycetota</taxon>
        <taxon>Actinomycetes</taxon>
        <taxon>Kitasatosporales</taxon>
        <taxon>Streptomycetaceae</taxon>
        <taxon>Streptomyces</taxon>
    </lineage>
</organism>